<comment type="caution">
    <text evidence="2">The sequence shown here is derived from an EMBL/GenBank/DDBJ whole genome shotgun (WGS) entry which is preliminary data.</text>
</comment>
<gene>
    <name evidence="2" type="ORF">JHL22_13325</name>
</gene>
<dbReference type="Pfam" id="PF05573">
    <property type="entry name" value="NosL"/>
    <property type="match status" value="1"/>
</dbReference>
<dbReference type="Gene3D" id="3.30.70.2050">
    <property type="match status" value="1"/>
</dbReference>
<dbReference type="EMBL" id="JAENGP010000016">
    <property type="protein sequence ID" value="MBK1782194.1"/>
    <property type="molecule type" value="Genomic_DNA"/>
</dbReference>
<dbReference type="Proteomes" id="UP000635316">
    <property type="component" value="Unassembled WGS sequence"/>
</dbReference>
<feature type="chain" id="PRO_5045755568" evidence="1">
    <location>
        <begin position="29"/>
        <end position="187"/>
    </location>
</feature>
<keyword evidence="1" id="KW-0732">Signal</keyword>
<dbReference type="PANTHER" id="PTHR41247:SF1">
    <property type="entry name" value="HTH-TYPE TRANSCRIPTIONAL REPRESSOR YCNK"/>
    <property type="match status" value="1"/>
</dbReference>
<sequence>MKRSFLNAMVLAAVLLAGCGSEGGPASAPPAPKMVTTDVVGHYCSMNLFEHQGPKGQIHVNGASEPVWFSTIQQVFAYTLLPEEPKGLSAIYVNDMGAVSDWSQKGANDIWIDGYKAFYVIESQFVGGMGGEDALPFADETKAKAFTNAYGGRVVTFETMPETYILNYDGVIQTPVMDGTLSPTGAN</sequence>
<dbReference type="PROSITE" id="PS51257">
    <property type="entry name" value="PROKAR_LIPOPROTEIN"/>
    <property type="match status" value="1"/>
</dbReference>
<evidence type="ECO:0000313" key="2">
    <source>
        <dbReference type="EMBL" id="MBK1782194.1"/>
    </source>
</evidence>
<protein>
    <submittedName>
        <fullName evidence="2">Nitrous oxide reductase accessory protein NosL</fullName>
    </submittedName>
</protein>
<name>A0ABS1EGP5_9BURK</name>
<accession>A0ABS1EGP5</accession>
<keyword evidence="3" id="KW-1185">Reference proteome</keyword>
<reference evidence="2 3" key="1">
    <citation type="submission" date="2020-12" db="EMBL/GenBank/DDBJ databases">
        <authorList>
            <person name="Lu T."/>
            <person name="Wang Q."/>
            <person name="Han X."/>
        </authorList>
    </citation>
    <scope>NUCLEOTIDE SEQUENCE [LARGE SCALE GENOMIC DNA]</scope>
    <source>
        <strain evidence="2 3">WQ 585</strain>
    </source>
</reference>
<evidence type="ECO:0000256" key="1">
    <source>
        <dbReference type="SAM" id="SignalP"/>
    </source>
</evidence>
<dbReference type="RefSeq" id="WP_200238461.1">
    <property type="nucleotide sequence ID" value="NZ_JAENGP010000016.1"/>
</dbReference>
<organism evidence="2 3">
    <name type="scientific">Advenella mandrilli</name>
    <dbReference type="NCBI Taxonomy" id="2800330"/>
    <lineage>
        <taxon>Bacteria</taxon>
        <taxon>Pseudomonadati</taxon>
        <taxon>Pseudomonadota</taxon>
        <taxon>Betaproteobacteria</taxon>
        <taxon>Burkholderiales</taxon>
        <taxon>Alcaligenaceae</taxon>
    </lineage>
</organism>
<dbReference type="PANTHER" id="PTHR41247">
    <property type="entry name" value="HTH-TYPE TRANSCRIPTIONAL REPRESSOR YCNK"/>
    <property type="match status" value="1"/>
</dbReference>
<dbReference type="Gene3D" id="3.30.70.2060">
    <property type="match status" value="1"/>
</dbReference>
<dbReference type="InterPro" id="IPR008719">
    <property type="entry name" value="N2O_reductase_NosL"/>
</dbReference>
<evidence type="ECO:0000313" key="3">
    <source>
        <dbReference type="Proteomes" id="UP000635316"/>
    </source>
</evidence>
<feature type="signal peptide" evidence="1">
    <location>
        <begin position="1"/>
        <end position="28"/>
    </location>
</feature>
<proteinExistence type="predicted"/>
<dbReference type="SUPFAM" id="SSF160387">
    <property type="entry name" value="NosL/MerB-like"/>
    <property type="match status" value="1"/>
</dbReference>